<proteinExistence type="predicted"/>
<dbReference type="SUPFAM" id="SSF49265">
    <property type="entry name" value="Fibronectin type III"/>
    <property type="match status" value="1"/>
</dbReference>
<accession>A0A0J7K6C8</accession>
<dbReference type="InterPro" id="IPR036116">
    <property type="entry name" value="FN3_sf"/>
</dbReference>
<dbReference type="AlphaFoldDB" id="A0A0J7K6C8"/>
<dbReference type="CDD" id="cd00063">
    <property type="entry name" value="FN3"/>
    <property type="match status" value="1"/>
</dbReference>
<dbReference type="EMBL" id="LBMM01013251">
    <property type="protein sequence ID" value="KMQ85741.1"/>
    <property type="molecule type" value="Genomic_DNA"/>
</dbReference>
<gene>
    <name evidence="2" type="ORF">RF55_15528</name>
</gene>
<protein>
    <submittedName>
        <fullName evidence="2">Proto-oncogene tyrosine-protein kinase ros</fullName>
    </submittedName>
</protein>
<dbReference type="InterPro" id="IPR013783">
    <property type="entry name" value="Ig-like_fold"/>
</dbReference>
<evidence type="ECO:0000313" key="2">
    <source>
        <dbReference type="EMBL" id="KMQ85741.1"/>
    </source>
</evidence>
<evidence type="ECO:0000259" key="1">
    <source>
        <dbReference type="PROSITE" id="PS50853"/>
    </source>
</evidence>
<keyword evidence="3" id="KW-1185">Reference proteome</keyword>
<dbReference type="STRING" id="67767.A0A0J7K6C8"/>
<sequence>MSLHVGPDVILRTNPGKFNAPENVTVQVLTPALVAVYWKPPKKLNCAVVNYEVQWILPLCLNSLQEITYQMPRNKQFINKLEHTKDGKFFTTI</sequence>
<dbReference type="Proteomes" id="UP000036403">
    <property type="component" value="Unassembled WGS sequence"/>
</dbReference>
<feature type="domain" description="Fibronectin type-III" evidence="1">
    <location>
        <begin position="20"/>
        <end position="93"/>
    </location>
</feature>
<dbReference type="InterPro" id="IPR003961">
    <property type="entry name" value="FN3_dom"/>
</dbReference>
<name>A0A0J7K6C8_LASNI</name>
<dbReference type="PROSITE" id="PS50853">
    <property type="entry name" value="FN3"/>
    <property type="match status" value="1"/>
</dbReference>
<organism evidence="2 3">
    <name type="scientific">Lasius niger</name>
    <name type="common">Black garden ant</name>
    <dbReference type="NCBI Taxonomy" id="67767"/>
    <lineage>
        <taxon>Eukaryota</taxon>
        <taxon>Metazoa</taxon>
        <taxon>Ecdysozoa</taxon>
        <taxon>Arthropoda</taxon>
        <taxon>Hexapoda</taxon>
        <taxon>Insecta</taxon>
        <taxon>Pterygota</taxon>
        <taxon>Neoptera</taxon>
        <taxon>Endopterygota</taxon>
        <taxon>Hymenoptera</taxon>
        <taxon>Apocrita</taxon>
        <taxon>Aculeata</taxon>
        <taxon>Formicoidea</taxon>
        <taxon>Formicidae</taxon>
        <taxon>Formicinae</taxon>
        <taxon>Lasius</taxon>
        <taxon>Lasius</taxon>
    </lineage>
</organism>
<keyword evidence="2" id="KW-0418">Kinase</keyword>
<reference evidence="2 3" key="1">
    <citation type="submission" date="2015-04" db="EMBL/GenBank/DDBJ databases">
        <title>Lasius niger genome sequencing.</title>
        <authorList>
            <person name="Konorov E.A."/>
            <person name="Nikitin M.A."/>
            <person name="Kirill M.V."/>
            <person name="Chang P."/>
        </authorList>
    </citation>
    <scope>NUCLEOTIDE SEQUENCE [LARGE SCALE GENOMIC DNA]</scope>
    <source>
        <tissue evidence="2">Whole</tissue>
    </source>
</reference>
<dbReference type="GO" id="GO:0016301">
    <property type="term" value="F:kinase activity"/>
    <property type="evidence" value="ECO:0007669"/>
    <property type="project" value="UniProtKB-KW"/>
</dbReference>
<comment type="caution">
    <text evidence="2">The sequence shown here is derived from an EMBL/GenBank/DDBJ whole genome shotgun (WGS) entry which is preliminary data.</text>
</comment>
<dbReference type="Gene3D" id="2.60.40.10">
    <property type="entry name" value="Immunoglobulins"/>
    <property type="match status" value="1"/>
</dbReference>
<dbReference type="PaxDb" id="67767-A0A0J7K6C8"/>
<evidence type="ECO:0000313" key="3">
    <source>
        <dbReference type="Proteomes" id="UP000036403"/>
    </source>
</evidence>
<keyword evidence="2" id="KW-0808">Transferase</keyword>